<name>A0AA40EJL3_9PEZI</name>
<protein>
    <submittedName>
        <fullName evidence="2">Uncharacterized protein</fullName>
    </submittedName>
</protein>
<feature type="compositionally biased region" description="Basic and acidic residues" evidence="1">
    <location>
        <begin position="1"/>
        <end position="12"/>
    </location>
</feature>
<dbReference type="EMBL" id="JAUKUD010000006">
    <property type="protein sequence ID" value="KAK0740543.1"/>
    <property type="molecule type" value="Genomic_DNA"/>
</dbReference>
<feature type="region of interest" description="Disordered" evidence="1">
    <location>
        <begin position="1"/>
        <end position="35"/>
    </location>
</feature>
<proteinExistence type="predicted"/>
<feature type="compositionally biased region" description="Low complexity" evidence="1">
    <location>
        <begin position="146"/>
        <end position="171"/>
    </location>
</feature>
<accession>A0AA40EJL3</accession>
<keyword evidence="3" id="KW-1185">Reference proteome</keyword>
<reference evidence="2" key="1">
    <citation type="submission" date="2023-06" db="EMBL/GenBank/DDBJ databases">
        <title>Genome-scale phylogeny and comparative genomics of the fungal order Sordariales.</title>
        <authorList>
            <consortium name="Lawrence Berkeley National Laboratory"/>
            <person name="Hensen N."/>
            <person name="Bonometti L."/>
            <person name="Westerberg I."/>
            <person name="Brannstrom I.O."/>
            <person name="Guillou S."/>
            <person name="Cros-Aarteil S."/>
            <person name="Calhoun S."/>
            <person name="Haridas S."/>
            <person name="Kuo A."/>
            <person name="Mondo S."/>
            <person name="Pangilinan J."/>
            <person name="Riley R."/>
            <person name="LaButti K."/>
            <person name="Andreopoulos B."/>
            <person name="Lipzen A."/>
            <person name="Chen C."/>
            <person name="Yanf M."/>
            <person name="Daum C."/>
            <person name="Ng V."/>
            <person name="Clum A."/>
            <person name="Steindorff A."/>
            <person name="Ohm R."/>
            <person name="Martin F."/>
            <person name="Silar P."/>
            <person name="Natvig D."/>
            <person name="Lalanne C."/>
            <person name="Gautier V."/>
            <person name="Ament-velasquez S.L."/>
            <person name="Kruys A."/>
            <person name="Hutchinson M.I."/>
            <person name="Powell A.J."/>
            <person name="Barry K."/>
            <person name="Miller A.N."/>
            <person name="Grigoriev I.V."/>
            <person name="Debuchy R."/>
            <person name="Gladieux P."/>
            <person name="Thoren M.H."/>
            <person name="Johannesson H."/>
        </authorList>
    </citation>
    <scope>NUCLEOTIDE SEQUENCE</scope>
    <source>
        <strain evidence="2">SMH3187-1</strain>
    </source>
</reference>
<evidence type="ECO:0000256" key="1">
    <source>
        <dbReference type="SAM" id="MobiDB-lite"/>
    </source>
</evidence>
<evidence type="ECO:0000313" key="2">
    <source>
        <dbReference type="EMBL" id="KAK0740543.1"/>
    </source>
</evidence>
<feature type="region of interest" description="Disordered" evidence="1">
    <location>
        <begin position="128"/>
        <end position="175"/>
    </location>
</feature>
<sequence length="349" mass="37661">MTDHMDNQDRDQTTSGTDGDWAEHIDSPMPGCTAGSEAPVTAITTSMMTAYAAMRNGVTPNRAGGDGTLIEAMLEFSSGENTHILTEVMEAMAEGEGSEESLRASVFVMPRQRSIQHLVYPPRSFESIYDERHGNGSAPSPSKQRPTTPTIPSSTLPIISASTPPTTQHTTSPPPPCFLSLFDTGYISDDEGPRSLSRISPCTFRHWARGAATHRRLPIPDLTAHYRVPYLPSAVWTPTGADPSRLPLAKQAAFDRMDPVAGLALRKARYGPLQVPAAEPGSEGEGFSAEEVAAALAGYEGPQYGDVPGWEAEGWVLEGLGELERLREEEGMLEGENEGLRAEVERLRG</sequence>
<feature type="compositionally biased region" description="Basic and acidic residues" evidence="1">
    <location>
        <begin position="338"/>
        <end position="349"/>
    </location>
</feature>
<comment type="caution">
    <text evidence="2">The sequence shown here is derived from an EMBL/GenBank/DDBJ whole genome shotgun (WGS) entry which is preliminary data.</text>
</comment>
<organism evidence="2 3">
    <name type="scientific">Schizothecium vesticola</name>
    <dbReference type="NCBI Taxonomy" id="314040"/>
    <lineage>
        <taxon>Eukaryota</taxon>
        <taxon>Fungi</taxon>
        <taxon>Dikarya</taxon>
        <taxon>Ascomycota</taxon>
        <taxon>Pezizomycotina</taxon>
        <taxon>Sordariomycetes</taxon>
        <taxon>Sordariomycetidae</taxon>
        <taxon>Sordariales</taxon>
        <taxon>Schizotheciaceae</taxon>
        <taxon>Schizothecium</taxon>
    </lineage>
</organism>
<gene>
    <name evidence="2" type="ORF">B0T18DRAFT_471398</name>
</gene>
<feature type="region of interest" description="Disordered" evidence="1">
    <location>
        <begin position="328"/>
        <end position="349"/>
    </location>
</feature>
<dbReference type="AlphaFoldDB" id="A0AA40EJL3"/>
<evidence type="ECO:0000313" key="3">
    <source>
        <dbReference type="Proteomes" id="UP001172155"/>
    </source>
</evidence>
<dbReference type="Proteomes" id="UP001172155">
    <property type="component" value="Unassembled WGS sequence"/>
</dbReference>